<organism evidence="3 4">
    <name type="scientific">Dictyostelium firmibasis</name>
    <dbReference type="NCBI Taxonomy" id="79012"/>
    <lineage>
        <taxon>Eukaryota</taxon>
        <taxon>Amoebozoa</taxon>
        <taxon>Evosea</taxon>
        <taxon>Eumycetozoa</taxon>
        <taxon>Dictyostelia</taxon>
        <taxon>Dictyosteliales</taxon>
        <taxon>Dictyosteliaceae</taxon>
        <taxon>Dictyostelium</taxon>
    </lineage>
</organism>
<keyword evidence="2" id="KW-0812">Transmembrane</keyword>
<accession>A0AAN7TMF2</accession>
<dbReference type="AlphaFoldDB" id="A0AAN7TMF2"/>
<evidence type="ECO:0000313" key="3">
    <source>
        <dbReference type="EMBL" id="KAK5575514.1"/>
    </source>
</evidence>
<gene>
    <name evidence="3" type="ORF">RB653_006647</name>
</gene>
<feature type="compositionally biased region" description="Low complexity" evidence="1">
    <location>
        <begin position="1"/>
        <end position="37"/>
    </location>
</feature>
<comment type="caution">
    <text evidence="3">The sequence shown here is derived from an EMBL/GenBank/DDBJ whole genome shotgun (WGS) entry which is preliminary data.</text>
</comment>
<evidence type="ECO:0000313" key="4">
    <source>
        <dbReference type="Proteomes" id="UP001344447"/>
    </source>
</evidence>
<reference evidence="3 4" key="1">
    <citation type="submission" date="2023-11" db="EMBL/GenBank/DDBJ databases">
        <title>Dfirmibasis_genome.</title>
        <authorList>
            <person name="Edelbroek B."/>
            <person name="Kjellin J."/>
            <person name="Jerlstrom-Hultqvist J."/>
            <person name="Soderbom F."/>
        </authorList>
    </citation>
    <scope>NUCLEOTIDE SEQUENCE [LARGE SCALE GENOMIC DNA]</scope>
    <source>
        <strain evidence="3 4">TNS-C-14</strain>
    </source>
</reference>
<keyword evidence="2" id="KW-1133">Transmembrane helix</keyword>
<proteinExistence type="predicted"/>
<sequence length="117" mass="13230">MNQNSNNNNNNSNDNNIFNNNNNNTTNNNYNINNDNEITNKKPTILNGKTTTDFSKECLSCHLLSGGIFTVAGLYQFYSRKSFPENKTWLAIVGTSLLSFGVYWGAIHPIINKDQYE</sequence>
<keyword evidence="2" id="KW-0472">Membrane</keyword>
<keyword evidence="4" id="KW-1185">Reference proteome</keyword>
<evidence type="ECO:0000256" key="1">
    <source>
        <dbReference type="SAM" id="MobiDB-lite"/>
    </source>
</evidence>
<evidence type="ECO:0000256" key="2">
    <source>
        <dbReference type="SAM" id="Phobius"/>
    </source>
</evidence>
<dbReference type="EMBL" id="JAVFKY010000005">
    <property type="protein sequence ID" value="KAK5575514.1"/>
    <property type="molecule type" value="Genomic_DNA"/>
</dbReference>
<name>A0AAN7TMF2_9MYCE</name>
<feature type="transmembrane region" description="Helical" evidence="2">
    <location>
        <begin position="90"/>
        <end position="111"/>
    </location>
</feature>
<feature type="transmembrane region" description="Helical" evidence="2">
    <location>
        <begin position="59"/>
        <end position="78"/>
    </location>
</feature>
<feature type="region of interest" description="Disordered" evidence="1">
    <location>
        <begin position="1"/>
        <end position="41"/>
    </location>
</feature>
<protein>
    <recommendedName>
        <fullName evidence="5">DUF4536 domain-containing protein</fullName>
    </recommendedName>
</protein>
<evidence type="ECO:0008006" key="5">
    <source>
        <dbReference type="Google" id="ProtNLM"/>
    </source>
</evidence>
<dbReference type="Proteomes" id="UP001344447">
    <property type="component" value="Unassembled WGS sequence"/>
</dbReference>